<dbReference type="RefSeq" id="WP_150260085.1">
    <property type="nucleotide sequence ID" value="NZ_CP029189.1"/>
</dbReference>
<accession>A0A5P2DPZ6</accession>
<protein>
    <submittedName>
        <fullName evidence="2">Uncharacterized protein</fullName>
    </submittedName>
</protein>
<feature type="region of interest" description="Disordered" evidence="1">
    <location>
        <begin position="1"/>
        <end position="33"/>
    </location>
</feature>
<dbReference type="AlphaFoldDB" id="A0A5P2DPZ6"/>
<evidence type="ECO:0000313" key="3">
    <source>
        <dbReference type="Proteomes" id="UP000324101"/>
    </source>
</evidence>
<proteinExistence type="predicted"/>
<organism evidence="2 3">
    <name type="scientific">Streptomyces venezuelae</name>
    <dbReference type="NCBI Taxonomy" id="54571"/>
    <lineage>
        <taxon>Bacteria</taxon>
        <taxon>Bacillati</taxon>
        <taxon>Actinomycetota</taxon>
        <taxon>Actinomycetes</taxon>
        <taxon>Kitasatosporales</taxon>
        <taxon>Streptomycetaceae</taxon>
        <taxon>Streptomyces</taxon>
    </lineage>
</organism>
<dbReference type="Proteomes" id="UP000324101">
    <property type="component" value="Chromosome"/>
</dbReference>
<sequence length="234" mass="26069">MNPTSRPRPLTIGDFSRPDGARHPHHPTTYLISDPAEIDAVAAARRPVDDHPVDDTFDCMCQEGLRADHHSPEASRLLDPLSPDGIPARHRARWVAAAPAELREYARALAAGEAEPQAPVGVPPGTVFGWLGAVRREPRDAAWLLADRAPGRLLAGTTTERLAWGVRETDRAGLEGAVRFFASEEFTTRHPKRRRVPDTARDILLRYARSHRPADLPVLERRLLRAPEDRIRRS</sequence>
<evidence type="ECO:0000313" key="2">
    <source>
        <dbReference type="EMBL" id="QES57275.1"/>
    </source>
</evidence>
<dbReference type="EMBL" id="CP029189">
    <property type="protein sequence ID" value="QES57275.1"/>
    <property type="molecule type" value="Genomic_DNA"/>
</dbReference>
<dbReference type="OrthoDB" id="4331395at2"/>
<reference evidence="2 3" key="1">
    <citation type="submission" date="2018-05" db="EMBL/GenBank/DDBJ databases">
        <title>Streptomyces venezuelae.</title>
        <authorList>
            <person name="Kim W."/>
            <person name="Lee N."/>
            <person name="Cho B.-K."/>
        </authorList>
    </citation>
    <scope>NUCLEOTIDE SEQUENCE [LARGE SCALE GENOMIC DNA]</scope>
    <source>
        <strain evidence="2 3">ATCC 21018</strain>
    </source>
</reference>
<evidence type="ECO:0000256" key="1">
    <source>
        <dbReference type="SAM" id="MobiDB-lite"/>
    </source>
</evidence>
<gene>
    <name evidence="2" type="ORF">DEJ51_26385</name>
</gene>
<name>A0A5P2DPZ6_STRVZ</name>